<dbReference type="PROSITE" id="PS51257">
    <property type="entry name" value="PROKAR_LIPOPROTEIN"/>
    <property type="match status" value="1"/>
</dbReference>
<accession>A0A0W7WL03</accession>
<reference evidence="2 3" key="1">
    <citation type="submission" date="2015-12" db="EMBL/GenBank/DDBJ databases">
        <authorList>
            <person name="Shamseldin A."/>
            <person name="Moawad H."/>
            <person name="Abd El-Rahim W.M."/>
            <person name="Sadowsky M.J."/>
        </authorList>
    </citation>
    <scope>NUCLEOTIDE SEQUENCE [LARGE SCALE GENOMIC DNA]</scope>
    <source>
        <strain evidence="2 3">SJ5A-1</strain>
    </source>
</reference>
<gene>
    <name evidence="2" type="ORF">AVJ23_09645</name>
</gene>
<keyword evidence="1" id="KW-0802">TPR repeat</keyword>
<feature type="repeat" description="TPR" evidence="1">
    <location>
        <begin position="173"/>
        <end position="206"/>
    </location>
</feature>
<evidence type="ECO:0000313" key="3">
    <source>
        <dbReference type="Proteomes" id="UP000054396"/>
    </source>
</evidence>
<dbReference type="STRING" id="1685382.AVJ23_09645"/>
<protein>
    <recommendedName>
        <fullName evidence="4">Tetratrico peptide repeat group 5 domain-containing protein</fullName>
    </recommendedName>
</protein>
<comment type="caution">
    <text evidence="2">The sequence shown here is derived from an EMBL/GenBank/DDBJ whole genome shotgun (WGS) entry which is preliminary data.</text>
</comment>
<dbReference type="Pfam" id="PF14559">
    <property type="entry name" value="TPR_19"/>
    <property type="match status" value="1"/>
</dbReference>
<evidence type="ECO:0008006" key="4">
    <source>
        <dbReference type="Google" id="ProtNLM"/>
    </source>
</evidence>
<dbReference type="Proteomes" id="UP000054396">
    <property type="component" value="Unassembled WGS sequence"/>
</dbReference>
<organism evidence="2 3">
    <name type="scientific">Pseudoponticoccus marisrubri</name>
    <dbReference type="NCBI Taxonomy" id="1685382"/>
    <lineage>
        <taxon>Bacteria</taxon>
        <taxon>Pseudomonadati</taxon>
        <taxon>Pseudomonadota</taxon>
        <taxon>Alphaproteobacteria</taxon>
        <taxon>Rhodobacterales</taxon>
        <taxon>Roseobacteraceae</taxon>
        <taxon>Pseudoponticoccus</taxon>
    </lineage>
</organism>
<sequence length="287" mass="31811">MRHPIFVSVCVAGFAALSACEKGIDKAEVDRKFQGVNVVDETNLNEVMLTVGDPNEAVTYFQRAHADNPDRIDLLRGLALSLVRAKRITEARVAWAKVVDHEDSTDGDRVQLADALIRANDWDAAEKVLNAIPPTHETYKRYRLEAMIADGNKEWKKADSFYEVAVGLTTQPAPVLNNWGYSKLTRGDFDDAERLFVDAIKHDPKLFTAKNNLVLARGAQGNYALPVVPMTQVERAELLHSMGLAAVKRGDVEIGKGLLRDALETHPQHFETAARALEALETNVRTN</sequence>
<dbReference type="InterPro" id="IPR019734">
    <property type="entry name" value="TPR_rpt"/>
</dbReference>
<dbReference type="AlphaFoldDB" id="A0A0W7WL03"/>
<proteinExistence type="predicted"/>
<name>A0A0W7WL03_9RHOB</name>
<dbReference type="InterPro" id="IPR011990">
    <property type="entry name" value="TPR-like_helical_dom_sf"/>
</dbReference>
<keyword evidence="3" id="KW-1185">Reference proteome</keyword>
<evidence type="ECO:0000256" key="1">
    <source>
        <dbReference type="PROSITE-ProRule" id="PRU00339"/>
    </source>
</evidence>
<dbReference type="Pfam" id="PF13432">
    <property type="entry name" value="TPR_16"/>
    <property type="match status" value="1"/>
</dbReference>
<evidence type="ECO:0000313" key="2">
    <source>
        <dbReference type="EMBL" id="KUF11296.1"/>
    </source>
</evidence>
<dbReference type="PROSITE" id="PS50005">
    <property type="entry name" value="TPR"/>
    <property type="match status" value="1"/>
</dbReference>
<dbReference type="SMART" id="SM00028">
    <property type="entry name" value="TPR"/>
    <property type="match status" value="3"/>
</dbReference>
<dbReference type="Gene3D" id="1.25.40.10">
    <property type="entry name" value="Tetratricopeptide repeat domain"/>
    <property type="match status" value="1"/>
</dbReference>
<dbReference type="RefSeq" id="WP_058861960.1">
    <property type="nucleotide sequence ID" value="NZ_LPXO01000004.1"/>
</dbReference>
<dbReference type="EMBL" id="LPXO01000004">
    <property type="protein sequence ID" value="KUF11296.1"/>
    <property type="molecule type" value="Genomic_DNA"/>
</dbReference>
<dbReference type="OrthoDB" id="7819234at2"/>
<dbReference type="SUPFAM" id="SSF48452">
    <property type="entry name" value="TPR-like"/>
    <property type="match status" value="1"/>
</dbReference>